<sequence>MATAPILHPRTRVVTQTLTRPFTTITTLVTLGDGPTPFPTTTDPPPTPPPTTTTTAAAAPIPVTPSPSTSLTPHQLGALLGTILGAAFALLLICLCLTLRRKRHRHHRHRHPYDYDGDYYSASESDVVRVRASMSTWPRSGVREGTWTAVPPPVRFPPTPSVTASLIAIAGLATKITHRIDQMMQ</sequence>
<gene>
    <name evidence="3" type="ORF">C8A05DRAFT_30208</name>
</gene>
<keyword evidence="2" id="KW-1133">Transmembrane helix</keyword>
<comment type="caution">
    <text evidence="3">The sequence shown here is derived from an EMBL/GenBank/DDBJ whole genome shotgun (WGS) entry which is preliminary data.</text>
</comment>
<organism evidence="3 4">
    <name type="scientific">Staphylotrichum tortipilum</name>
    <dbReference type="NCBI Taxonomy" id="2831512"/>
    <lineage>
        <taxon>Eukaryota</taxon>
        <taxon>Fungi</taxon>
        <taxon>Dikarya</taxon>
        <taxon>Ascomycota</taxon>
        <taxon>Pezizomycotina</taxon>
        <taxon>Sordariomycetes</taxon>
        <taxon>Sordariomycetidae</taxon>
        <taxon>Sordariales</taxon>
        <taxon>Chaetomiaceae</taxon>
        <taxon>Staphylotrichum</taxon>
    </lineage>
</organism>
<keyword evidence="2" id="KW-0472">Membrane</keyword>
<name>A0AAN6MSS7_9PEZI</name>
<evidence type="ECO:0000313" key="4">
    <source>
        <dbReference type="Proteomes" id="UP001303889"/>
    </source>
</evidence>
<keyword evidence="4" id="KW-1185">Reference proteome</keyword>
<dbReference type="AlphaFoldDB" id="A0AAN6MSS7"/>
<evidence type="ECO:0000256" key="2">
    <source>
        <dbReference type="SAM" id="Phobius"/>
    </source>
</evidence>
<reference evidence="3" key="2">
    <citation type="submission" date="2023-05" db="EMBL/GenBank/DDBJ databases">
        <authorList>
            <consortium name="Lawrence Berkeley National Laboratory"/>
            <person name="Steindorff A."/>
            <person name="Hensen N."/>
            <person name="Bonometti L."/>
            <person name="Westerberg I."/>
            <person name="Brannstrom I.O."/>
            <person name="Guillou S."/>
            <person name="Cros-Aarteil S."/>
            <person name="Calhoun S."/>
            <person name="Haridas S."/>
            <person name="Kuo A."/>
            <person name="Mondo S."/>
            <person name="Pangilinan J."/>
            <person name="Riley R."/>
            <person name="Labutti K."/>
            <person name="Andreopoulos B."/>
            <person name="Lipzen A."/>
            <person name="Chen C."/>
            <person name="Yanf M."/>
            <person name="Daum C."/>
            <person name="Ng V."/>
            <person name="Clum A."/>
            <person name="Ohm R."/>
            <person name="Martin F."/>
            <person name="Silar P."/>
            <person name="Natvig D."/>
            <person name="Lalanne C."/>
            <person name="Gautier V."/>
            <person name="Ament-Velasquez S.L."/>
            <person name="Kruys A."/>
            <person name="Hutchinson M.I."/>
            <person name="Powell A.J."/>
            <person name="Barry K."/>
            <person name="Miller A.N."/>
            <person name="Grigoriev I.V."/>
            <person name="Debuchy R."/>
            <person name="Gladieux P."/>
            <person name="Thoren M.H."/>
            <person name="Johannesson H."/>
        </authorList>
    </citation>
    <scope>NUCLEOTIDE SEQUENCE</scope>
    <source>
        <strain evidence="3">CBS 103.79</strain>
    </source>
</reference>
<reference evidence="3" key="1">
    <citation type="journal article" date="2023" name="Mol. Phylogenet. Evol.">
        <title>Genome-scale phylogeny and comparative genomics of the fungal order Sordariales.</title>
        <authorList>
            <person name="Hensen N."/>
            <person name="Bonometti L."/>
            <person name="Westerberg I."/>
            <person name="Brannstrom I.O."/>
            <person name="Guillou S."/>
            <person name="Cros-Aarteil S."/>
            <person name="Calhoun S."/>
            <person name="Haridas S."/>
            <person name="Kuo A."/>
            <person name="Mondo S."/>
            <person name="Pangilinan J."/>
            <person name="Riley R."/>
            <person name="LaButti K."/>
            <person name="Andreopoulos B."/>
            <person name="Lipzen A."/>
            <person name="Chen C."/>
            <person name="Yan M."/>
            <person name="Daum C."/>
            <person name="Ng V."/>
            <person name="Clum A."/>
            <person name="Steindorff A."/>
            <person name="Ohm R.A."/>
            <person name="Martin F."/>
            <person name="Silar P."/>
            <person name="Natvig D.O."/>
            <person name="Lalanne C."/>
            <person name="Gautier V."/>
            <person name="Ament-Velasquez S.L."/>
            <person name="Kruys A."/>
            <person name="Hutchinson M.I."/>
            <person name="Powell A.J."/>
            <person name="Barry K."/>
            <person name="Miller A.N."/>
            <person name="Grigoriev I.V."/>
            <person name="Debuchy R."/>
            <person name="Gladieux P."/>
            <person name="Hiltunen Thoren M."/>
            <person name="Johannesson H."/>
        </authorList>
    </citation>
    <scope>NUCLEOTIDE SEQUENCE</scope>
    <source>
        <strain evidence="3">CBS 103.79</strain>
    </source>
</reference>
<feature type="transmembrane region" description="Helical" evidence="2">
    <location>
        <begin position="76"/>
        <end position="99"/>
    </location>
</feature>
<accession>A0AAN6MSS7</accession>
<dbReference type="EMBL" id="MU855340">
    <property type="protein sequence ID" value="KAK3905970.1"/>
    <property type="molecule type" value="Genomic_DNA"/>
</dbReference>
<feature type="compositionally biased region" description="Pro residues" evidence="1">
    <location>
        <begin position="36"/>
        <end position="51"/>
    </location>
</feature>
<dbReference type="Proteomes" id="UP001303889">
    <property type="component" value="Unassembled WGS sequence"/>
</dbReference>
<evidence type="ECO:0000256" key="1">
    <source>
        <dbReference type="SAM" id="MobiDB-lite"/>
    </source>
</evidence>
<feature type="region of interest" description="Disordered" evidence="1">
    <location>
        <begin position="29"/>
        <end position="59"/>
    </location>
</feature>
<protein>
    <submittedName>
        <fullName evidence="3">Uncharacterized protein</fullName>
    </submittedName>
</protein>
<evidence type="ECO:0000313" key="3">
    <source>
        <dbReference type="EMBL" id="KAK3905970.1"/>
    </source>
</evidence>
<keyword evidence="2" id="KW-0812">Transmembrane</keyword>
<proteinExistence type="predicted"/>